<evidence type="ECO:0008006" key="3">
    <source>
        <dbReference type="Google" id="ProtNLM"/>
    </source>
</evidence>
<keyword evidence="2" id="KW-1185">Reference proteome</keyword>
<sequence length="67" mass="7186">MDEPGQTALVDLAGIDLTAPVLGDGSVLDRALERIIRERGTEVPQYASFMNECARTGDRAGPARDRA</sequence>
<evidence type="ECO:0000313" key="1">
    <source>
        <dbReference type="EMBL" id="QXJ21207.1"/>
    </source>
</evidence>
<dbReference type="Proteomes" id="UP001049518">
    <property type="component" value="Chromosome"/>
</dbReference>
<reference evidence="1" key="1">
    <citation type="submission" date="2020-07" db="EMBL/GenBank/DDBJ databases">
        <authorList>
            <person name="Tarantini F.S."/>
            <person name="Hong K.W."/>
            <person name="Chan K.G."/>
        </authorList>
    </citation>
    <scope>NUCLEOTIDE SEQUENCE</scope>
    <source>
        <strain evidence="1">32-07</strain>
    </source>
</reference>
<dbReference type="RefSeq" id="WP_231334346.1">
    <property type="nucleotide sequence ID" value="NZ_CP059572.1"/>
</dbReference>
<proteinExistence type="predicted"/>
<name>A0ABX8QUU5_9ACTN</name>
<accession>A0ABX8QUU5</accession>
<dbReference type="EMBL" id="CP059572">
    <property type="protein sequence ID" value="QXJ21207.1"/>
    <property type="molecule type" value="Genomic_DNA"/>
</dbReference>
<evidence type="ECO:0000313" key="2">
    <source>
        <dbReference type="Proteomes" id="UP001049518"/>
    </source>
</evidence>
<protein>
    <recommendedName>
        <fullName evidence="3">FXSXX-COOH protein</fullName>
    </recommendedName>
</protein>
<organism evidence="1 2">
    <name type="scientific">Actinomadura graeca</name>
    <dbReference type="NCBI Taxonomy" id="2750812"/>
    <lineage>
        <taxon>Bacteria</taxon>
        <taxon>Bacillati</taxon>
        <taxon>Actinomycetota</taxon>
        <taxon>Actinomycetes</taxon>
        <taxon>Streptosporangiales</taxon>
        <taxon>Thermomonosporaceae</taxon>
        <taxon>Actinomadura</taxon>
    </lineage>
</organism>
<gene>
    <name evidence="1" type="ORF">AGRA3207_002039</name>
</gene>